<keyword evidence="4" id="KW-1185">Reference proteome</keyword>
<evidence type="ECO:0000313" key="3">
    <source>
        <dbReference type="EMBL" id="GAA0475304.1"/>
    </source>
</evidence>
<dbReference type="RefSeq" id="WP_346023751.1">
    <property type="nucleotide sequence ID" value="NZ_BAAADA010000020.1"/>
</dbReference>
<feature type="domain" description="DUF7973" evidence="2">
    <location>
        <begin position="102"/>
        <end position="175"/>
    </location>
</feature>
<keyword evidence="1" id="KW-0812">Transmembrane</keyword>
<keyword evidence="1" id="KW-1133">Transmembrane helix</keyword>
<feature type="transmembrane region" description="Helical" evidence="1">
    <location>
        <begin position="52"/>
        <end position="74"/>
    </location>
</feature>
<name>A0ABP3KB50_9LACT</name>
<reference evidence="4" key="1">
    <citation type="journal article" date="2019" name="Int. J. Syst. Evol. Microbiol.">
        <title>The Global Catalogue of Microorganisms (GCM) 10K type strain sequencing project: providing services to taxonomists for standard genome sequencing and annotation.</title>
        <authorList>
            <consortium name="The Broad Institute Genomics Platform"/>
            <consortium name="The Broad Institute Genome Sequencing Center for Infectious Disease"/>
            <person name="Wu L."/>
            <person name="Ma J."/>
        </authorList>
    </citation>
    <scope>NUCLEOTIDE SEQUENCE [LARGE SCALE GENOMIC DNA]</scope>
    <source>
        <strain evidence="4">JCM 14232</strain>
    </source>
</reference>
<dbReference type="EMBL" id="BAAADA010000020">
    <property type="protein sequence ID" value="GAA0475304.1"/>
    <property type="molecule type" value="Genomic_DNA"/>
</dbReference>
<protein>
    <recommendedName>
        <fullName evidence="2">DUF7973 domain-containing protein</fullName>
    </recommendedName>
</protein>
<evidence type="ECO:0000313" key="4">
    <source>
        <dbReference type="Proteomes" id="UP001410648"/>
    </source>
</evidence>
<organism evidence="3 4">
    <name type="scientific">Alkalibacterium indicireducens</name>
    <dbReference type="NCBI Taxonomy" id="398758"/>
    <lineage>
        <taxon>Bacteria</taxon>
        <taxon>Bacillati</taxon>
        <taxon>Bacillota</taxon>
        <taxon>Bacilli</taxon>
        <taxon>Lactobacillales</taxon>
        <taxon>Carnobacteriaceae</taxon>
        <taxon>Alkalibacterium</taxon>
    </lineage>
</organism>
<accession>A0ABP3KB50</accession>
<evidence type="ECO:0000256" key="1">
    <source>
        <dbReference type="SAM" id="Phobius"/>
    </source>
</evidence>
<feature type="transmembrane region" description="Helical" evidence="1">
    <location>
        <begin position="152"/>
        <end position="172"/>
    </location>
</feature>
<comment type="caution">
    <text evidence="3">The sequence shown here is derived from an EMBL/GenBank/DDBJ whole genome shotgun (WGS) entry which is preliminary data.</text>
</comment>
<evidence type="ECO:0000259" key="2">
    <source>
        <dbReference type="Pfam" id="PF25928"/>
    </source>
</evidence>
<gene>
    <name evidence="3" type="ORF">GCM10008936_02250</name>
</gene>
<sequence length="194" mass="20140">MDIIILLLASFGGGVFGALIGGLAAFIFTGIAALIGIAIVLSGGGDAFLSEVAFGPLFGPHIAFAGGVAATAYAGRKTASKNRKLKEEKNLSGADVVLEDHELMNGETDVENGADITSPMFKTIDPIVLLIGGVFGMLGFGINYLFATVLALPLDTIALTVFVLGVIARFAFGKSGLTVEKHSIPIKKRRKKAM</sequence>
<dbReference type="InterPro" id="IPR058279">
    <property type="entry name" value="DUF7973"/>
</dbReference>
<proteinExistence type="predicted"/>
<feature type="transmembrane region" description="Helical" evidence="1">
    <location>
        <begin position="7"/>
        <end position="40"/>
    </location>
</feature>
<feature type="domain" description="DUF7973" evidence="2">
    <location>
        <begin position="5"/>
        <end position="90"/>
    </location>
</feature>
<dbReference type="Proteomes" id="UP001410648">
    <property type="component" value="Unassembled WGS sequence"/>
</dbReference>
<dbReference type="Pfam" id="PF25928">
    <property type="entry name" value="DUF7973"/>
    <property type="match status" value="2"/>
</dbReference>
<keyword evidence="1" id="KW-0472">Membrane</keyword>
<feature type="transmembrane region" description="Helical" evidence="1">
    <location>
        <begin position="127"/>
        <end position="146"/>
    </location>
</feature>